<evidence type="ECO:0000256" key="4">
    <source>
        <dbReference type="SAM" id="Phobius"/>
    </source>
</evidence>
<dbReference type="KEGG" id="adv:DJ533_13935"/>
<feature type="transmembrane region" description="Helical" evidence="4">
    <location>
        <begin position="81"/>
        <end position="102"/>
    </location>
</feature>
<keyword evidence="4" id="KW-1133">Transmembrane helix</keyword>
<evidence type="ECO:0000256" key="3">
    <source>
        <dbReference type="ARBA" id="ARBA00047594"/>
    </source>
</evidence>
<feature type="transmembrane region" description="Helical" evidence="4">
    <location>
        <begin position="122"/>
        <end position="141"/>
    </location>
</feature>
<proteinExistence type="predicted"/>
<dbReference type="SUPFAM" id="SSF48317">
    <property type="entry name" value="Acid phosphatase/Vanadium-dependent haloperoxidase"/>
    <property type="match status" value="1"/>
</dbReference>
<reference evidence="6" key="1">
    <citation type="submission" date="2019-08" db="EMBL/GenBank/DDBJ databases">
        <title>The complete genome of Acinetobacter defluvii strain WCHAD010030.</title>
        <authorList>
            <person name="Hu Y."/>
            <person name="Qin J."/>
            <person name="Feng Y."/>
            <person name="Zong Z."/>
        </authorList>
    </citation>
    <scope>NUCLEOTIDE SEQUENCE</scope>
    <source>
        <strain evidence="6">WCHA30</strain>
    </source>
</reference>
<dbReference type="PANTHER" id="PTHR14969:SF13">
    <property type="entry name" value="AT30094P"/>
    <property type="match status" value="1"/>
</dbReference>
<dbReference type="STRING" id="1871111.GCA_001704615_01075"/>
<keyword evidence="7" id="KW-1185">Reference proteome</keyword>
<dbReference type="Gene3D" id="1.20.144.10">
    <property type="entry name" value="Phosphatidic acid phosphatase type 2/haloperoxidase"/>
    <property type="match status" value="2"/>
</dbReference>
<sequence>MPYILLFVLGCIGFSISYIGLNVPYIQQLDQTILRLMSLHRTDFFDHITIALSYIGGLPVMLLLCGIWCLQQAYVKKYANIVLIGVSLLGASAVGWILKYYIHRPRPEAVYQMVQTYGASFPSAHSIYAAVLAGLIIFIFFRHRQAKFFIGFACLWCLSMGISRVYVGAHFATDVLAGWSIGLLWVSLMRYLLSKYMLNMNKLFLDKNLNEVE</sequence>
<organism evidence="6 7">
    <name type="scientific">Acinetobacter defluvii</name>
    <dbReference type="NCBI Taxonomy" id="1871111"/>
    <lineage>
        <taxon>Bacteria</taxon>
        <taxon>Pseudomonadati</taxon>
        <taxon>Pseudomonadota</taxon>
        <taxon>Gammaproteobacteria</taxon>
        <taxon>Moraxellales</taxon>
        <taxon>Moraxellaceae</taxon>
        <taxon>Acinetobacter</taxon>
    </lineage>
</organism>
<comment type="catalytic activity">
    <reaction evidence="3">
        <text>di-trans,octa-cis-undecaprenyl diphosphate + H2O = di-trans,octa-cis-undecaprenyl phosphate + phosphate + H(+)</text>
        <dbReference type="Rhea" id="RHEA:28094"/>
        <dbReference type="ChEBI" id="CHEBI:15377"/>
        <dbReference type="ChEBI" id="CHEBI:15378"/>
        <dbReference type="ChEBI" id="CHEBI:43474"/>
        <dbReference type="ChEBI" id="CHEBI:58405"/>
        <dbReference type="ChEBI" id="CHEBI:60392"/>
        <dbReference type="EC" id="3.6.1.27"/>
    </reaction>
</comment>
<name>A0A2S2FF48_9GAMM</name>
<dbReference type="PANTHER" id="PTHR14969">
    <property type="entry name" value="SPHINGOSINE-1-PHOSPHATE PHOSPHOHYDROLASE"/>
    <property type="match status" value="1"/>
</dbReference>
<keyword evidence="4" id="KW-0812">Transmembrane</keyword>
<dbReference type="InterPro" id="IPR000326">
    <property type="entry name" value="PAP2/HPO"/>
</dbReference>
<feature type="transmembrane region" description="Helical" evidence="4">
    <location>
        <begin position="148"/>
        <end position="169"/>
    </location>
</feature>
<evidence type="ECO:0000256" key="2">
    <source>
        <dbReference type="ARBA" id="ARBA00032707"/>
    </source>
</evidence>
<dbReference type="InterPro" id="IPR036938">
    <property type="entry name" value="PAP2/HPO_sf"/>
</dbReference>
<accession>A0A2S2FF48</accession>
<dbReference type="EC" id="3.6.1.27" evidence="1"/>
<evidence type="ECO:0000313" key="7">
    <source>
        <dbReference type="Proteomes" id="UP000245977"/>
    </source>
</evidence>
<gene>
    <name evidence="6" type="ORF">DJ533_13935</name>
</gene>
<dbReference type="AlphaFoldDB" id="A0A2S2FF48"/>
<dbReference type="SMART" id="SM00014">
    <property type="entry name" value="acidPPc"/>
    <property type="match status" value="1"/>
</dbReference>
<dbReference type="EMBL" id="CP029397">
    <property type="protein sequence ID" value="AWL29596.1"/>
    <property type="molecule type" value="Genomic_DNA"/>
</dbReference>
<feature type="transmembrane region" description="Helical" evidence="4">
    <location>
        <begin position="5"/>
        <end position="27"/>
    </location>
</feature>
<dbReference type="GO" id="GO:0050380">
    <property type="term" value="F:undecaprenyl-diphosphatase activity"/>
    <property type="evidence" value="ECO:0007669"/>
    <property type="project" value="UniProtKB-EC"/>
</dbReference>
<keyword evidence="4" id="KW-0472">Membrane</keyword>
<evidence type="ECO:0000256" key="1">
    <source>
        <dbReference type="ARBA" id="ARBA00012374"/>
    </source>
</evidence>
<protein>
    <recommendedName>
        <fullName evidence="1">undecaprenyl-diphosphate phosphatase</fullName>
        <ecNumber evidence="1">3.6.1.27</ecNumber>
    </recommendedName>
    <alternativeName>
        <fullName evidence="2">Undecaprenyl pyrophosphate phosphatase</fullName>
    </alternativeName>
</protein>
<feature type="transmembrane region" description="Helical" evidence="4">
    <location>
        <begin position="175"/>
        <end position="193"/>
    </location>
</feature>
<evidence type="ECO:0000313" key="6">
    <source>
        <dbReference type="EMBL" id="AWL29596.1"/>
    </source>
</evidence>
<dbReference type="Pfam" id="PF01569">
    <property type="entry name" value="PAP2"/>
    <property type="match status" value="1"/>
</dbReference>
<dbReference type="OrthoDB" id="9780918at2"/>
<dbReference type="CDD" id="cd03392">
    <property type="entry name" value="PAP2_like_2"/>
    <property type="match status" value="1"/>
</dbReference>
<dbReference type="Proteomes" id="UP000245977">
    <property type="component" value="Chromosome"/>
</dbReference>
<evidence type="ECO:0000259" key="5">
    <source>
        <dbReference type="SMART" id="SM00014"/>
    </source>
</evidence>
<dbReference type="RefSeq" id="WP_065994951.1">
    <property type="nucleotide sequence ID" value="NZ_CP029397.2"/>
</dbReference>
<feature type="transmembrane region" description="Helical" evidence="4">
    <location>
        <begin position="47"/>
        <end position="69"/>
    </location>
</feature>
<feature type="domain" description="Phosphatidic acid phosphatase type 2/haloperoxidase" evidence="5">
    <location>
        <begin position="84"/>
        <end position="190"/>
    </location>
</feature>